<dbReference type="SUPFAM" id="SSF54373">
    <property type="entry name" value="FAD-linked reductases, C-terminal domain"/>
    <property type="match status" value="1"/>
</dbReference>
<dbReference type="OrthoDB" id="1923006at2759"/>
<dbReference type="GO" id="GO:0007264">
    <property type="term" value="P:small GTPase-mediated signal transduction"/>
    <property type="evidence" value="ECO:0007669"/>
    <property type="project" value="UniProtKB-UniRule"/>
</dbReference>
<protein>
    <recommendedName>
        <fullName evidence="2">Rab proteins geranylgeranyltransferase</fullName>
    </recommendedName>
</protein>
<feature type="region of interest" description="Disordered" evidence="3">
    <location>
        <begin position="322"/>
        <end position="345"/>
    </location>
</feature>
<dbReference type="Gene3D" id="3.30.519.10">
    <property type="entry name" value="Guanine Nucleotide Dissociation Inhibitor, domain 2"/>
    <property type="match status" value="1"/>
</dbReference>
<reference evidence="4" key="1">
    <citation type="journal article" date="2020" name="Stud. Mycol.">
        <title>101 Dothideomycetes genomes: a test case for predicting lifestyles and emergence of pathogens.</title>
        <authorList>
            <person name="Haridas S."/>
            <person name="Albert R."/>
            <person name="Binder M."/>
            <person name="Bloem J."/>
            <person name="Labutti K."/>
            <person name="Salamov A."/>
            <person name="Andreopoulos B."/>
            <person name="Baker S."/>
            <person name="Barry K."/>
            <person name="Bills G."/>
            <person name="Bluhm B."/>
            <person name="Cannon C."/>
            <person name="Castanera R."/>
            <person name="Culley D."/>
            <person name="Daum C."/>
            <person name="Ezra D."/>
            <person name="Gonzalez J."/>
            <person name="Henrissat B."/>
            <person name="Kuo A."/>
            <person name="Liang C."/>
            <person name="Lipzen A."/>
            <person name="Lutzoni F."/>
            <person name="Magnuson J."/>
            <person name="Mondo S."/>
            <person name="Nolan M."/>
            <person name="Ohm R."/>
            <person name="Pangilinan J."/>
            <person name="Park H.-J."/>
            <person name="Ramirez L."/>
            <person name="Alfaro M."/>
            <person name="Sun H."/>
            <person name="Tritt A."/>
            <person name="Yoshinaga Y."/>
            <person name="Zwiers L.-H."/>
            <person name="Turgeon B."/>
            <person name="Goodwin S."/>
            <person name="Spatafora J."/>
            <person name="Crous P."/>
            <person name="Grigoriev I."/>
        </authorList>
    </citation>
    <scope>NUCLEOTIDE SEQUENCE</scope>
    <source>
        <strain evidence="4">CBS 113979</strain>
    </source>
</reference>
<evidence type="ECO:0000256" key="2">
    <source>
        <dbReference type="PIRNR" id="PIRNR037514"/>
    </source>
</evidence>
<dbReference type="InterPro" id="IPR018203">
    <property type="entry name" value="GDP_dissociation_inhibitor"/>
</dbReference>
<dbReference type="Pfam" id="PF00996">
    <property type="entry name" value="GDI"/>
    <property type="match status" value="1"/>
</dbReference>
<evidence type="ECO:0000313" key="5">
    <source>
        <dbReference type="Proteomes" id="UP000800041"/>
    </source>
</evidence>
<proteinExistence type="inferred from homology"/>
<dbReference type="PANTHER" id="PTHR11787:SF4">
    <property type="entry name" value="CHM, RAB ESCORT PROTEIN 1"/>
    <property type="match status" value="1"/>
</dbReference>
<organism evidence="4 5">
    <name type="scientific">Aulographum hederae CBS 113979</name>
    <dbReference type="NCBI Taxonomy" id="1176131"/>
    <lineage>
        <taxon>Eukaryota</taxon>
        <taxon>Fungi</taxon>
        <taxon>Dikarya</taxon>
        <taxon>Ascomycota</taxon>
        <taxon>Pezizomycotina</taxon>
        <taxon>Dothideomycetes</taxon>
        <taxon>Pleosporomycetidae</taxon>
        <taxon>Aulographales</taxon>
        <taxon>Aulographaceae</taxon>
    </lineage>
</organism>
<name>A0A6G1HF71_9PEZI</name>
<dbReference type="AlphaFoldDB" id="A0A6G1HF71"/>
<feature type="compositionally biased region" description="Basic and acidic residues" evidence="3">
    <location>
        <begin position="329"/>
        <end position="340"/>
    </location>
</feature>
<dbReference type="InterPro" id="IPR036188">
    <property type="entry name" value="FAD/NAD-bd_sf"/>
</dbReference>
<dbReference type="Gene3D" id="3.50.50.60">
    <property type="entry name" value="FAD/NAD(P)-binding domain"/>
    <property type="match status" value="1"/>
</dbReference>
<dbReference type="PRINTS" id="PR00891">
    <property type="entry name" value="RABGDIREP"/>
</dbReference>
<evidence type="ECO:0000256" key="1">
    <source>
        <dbReference type="ARBA" id="ARBA00005593"/>
    </source>
</evidence>
<dbReference type="GO" id="GO:0005092">
    <property type="term" value="F:GDP-dissociation inhibitor activity"/>
    <property type="evidence" value="ECO:0007669"/>
    <property type="project" value="UniProtKB-UniRule"/>
</dbReference>
<dbReference type="InterPro" id="IPR017230">
    <property type="entry name" value="Mrs6"/>
</dbReference>
<dbReference type="PRINTS" id="PR00894">
    <property type="entry name" value="YEASTMRS6P"/>
</dbReference>
<gene>
    <name evidence="4" type="ORF">K402DRAFT_409784</name>
</gene>
<evidence type="ECO:0000313" key="4">
    <source>
        <dbReference type="EMBL" id="KAF1991670.1"/>
    </source>
</evidence>
<evidence type="ECO:0000256" key="3">
    <source>
        <dbReference type="SAM" id="MobiDB-lite"/>
    </source>
</evidence>
<sequence>MDTLNGTTWDVVIVGTDLHQSLLALALSRSGKKVLHIDRNDYYGGAEAALSLQEADDWVKAHQGSDSSHSCFSKAELVRPDSGTDDSVKLSFSRAYNLSLSPQSIYARSEVLPLLVSSRTYRQLEFLAVGSYWVYGLDGQLTRVPSSREDVVFSNKAIDLSARRKLMKFLKFIGDYENEPDVWESQSEKSFPDFLVDQFKIPAILHDLLLALTLSPNPPKTTSTAYALPRIARHLRSIGVFGRGFGAVIPKWGGLAEITQVACRAGAVGGGVYVLGKGLSVMADSIKSTTIADEDGANSRPGLAVNLEGDDTVNTKFIAGDGCGLPTTREPEDQNAKYPERQTASRSISVVSSPLASLLPLVSEDGPPPAAATIIFPGSCTFGEDKPDMPPVYISVHSSDTGECPVGQSVLYASTSSDGPRAFELLDAATNRLLEATNETPKPSVLWSLRYQQRSGDSNGGQTVVNVKEQMVTFPLPSLDLAFDDSVIDRVKVAWQQIMGPDATGFMVFKDREGVGEDDDED</sequence>
<dbReference type="GO" id="GO:0005634">
    <property type="term" value="C:nucleus"/>
    <property type="evidence" value="ECO:0007669"/>
    <property type="project" value="TreeGrafter"/>
</dbReference>
<dbReference type="PIRSF" id="PIRSF037514">
    <property type="entry name" value="Rab_ger_ger_transf_A_fun"/>
    <property type="match status" value="1"/>
</dbReference>
<comment type="similarity">
    <text evidence="1 2">Belongs to the Rab GDI family.</text>
</comment>
<accession>A0A6G1HF71</accession>
<dbReference type="EMBL" id="ML977139">
    <property type="protein sequence ID" value="KAF1991670.1"/>
    <property type="molecule type" value="Genomic_DNA"/>
</dbReference>
<keyword evidence="5" id="KW-1185">Reference proteome</keyword>
<dbReference type="GO" id="GO:0016192">
    <property type="term" value="P:vesicle-mediated transport"/>
    <property type="evidence" value="ECO:0007669"/>
    <property type="project" value="TreeGrafter"/>
</dbReference>
<dbReference type="Gene3D" id="1.10.405.10">
    <property type="entry name" value="Guanine Nucleotide Dissociation Inhibitor, domain 1"/>
    <property type="match status" value="1"/>
</dbReference>
<dbReference type="PANTHER" id="PTHR11787">
    <property type="entry name" value="RAB GDP-DISSOCIATION INHIBITOR"/>
    <property type="match status" value="1"/>
</dbReference>
<dbReference type="SUPFAM" id="SSF51905">
    <property type="entry name" value="FAD/NAD(P)-binding domain"/>
    <property type="match status" value="1"/>
</dbReference>
<dbReference type="Proteomes" id="UP000800041">
    <property type="component" value="Unassembled WGS sequence"/>
</dbReference>
<dbReference type="GO" id="GO:0005829">
    <property type="term" value="C:cytosol"/>
    <property type="evidence" value="ECO:0007669"/>
    <property type="project" value="TreeGrafter"/>
</dbReference>
<dbReference type="GO" id="GO:0005968">
    <property type="term" value="C:Rab-protein geranylgeranyltransferase complex"/>
    <property type="evidence" value="ECO:0007669"/>
    <property type="project" value="TreeGrafter"/>
</dbReference>